<evidence type="ECO:0000256" key="4">
    <source>
        <dbReference type="ARBA" id="ARBA00023150"/>
    </source>
</evidence>
<dbReference type="PROSITE" id="PS01078">
    <property type="entry name" value="MOCF_BIOSYNTHESIS_1"/>
    <property type="match status" value="1"/>
</dbReference>
<dbReference type="CDD" id="cd00886">
    <property type="entry name" value="MogA_MoaB"/>
    <property type="match status" value="1"/>
</dbReference>
<evidence type="ECO:0000256" key="1">
    <source>
        <dbReference type="ARBA" id="ARBA00005046"/>
    </source>
</evidence>
<keyword evidence="8" id="KW-1185">Reference proteome</keyword>
<comment type="caution">
    <text evidence="7">The sequence shown here is derived from an EMBL/GenBank/DDBJ whole genome shotgun (WGS) entry which is preliminary data.</text>
</comment>
<comment type="pathway">
    <text evidence="1 5">Cofactor biosynthesis; molybdopterin biosynthesis.</text>
</comment>
<dbReference type="PANTHER" id="PTHR43232">
    <property type="entry name" value="MOLYBDENUM COFACTOR BIOSYNTHESIS PROTEIN B"/>
    <property type="match status" value="1"/>
</dbReference>
<dbReference type="EMBL" id="JABFDN010000003">
    <property type="protein sequence ID" value="NPU65728.1"/>
    <property type="molecule type" value="Genomic_DNA"/>
</dbReference>
<comment type="similarity">
    <text evidence="2 5">Belongs to the MoaB/Mog family.</text>
</comment>
<evidence type="ECO:0000256" key="5">
    <source>
        <dbReference type="PIRNR" id="PIRNR006443"/>
    </source>
</evidence>
<accession>A0ABX2CD37</accession>
<organism evidence="7 8">
    <name type="scientific">Bradyrhizobium aeschynomenes</name>
    <dbReference type="NCBI Taxonomy" id="2734909"/>
    <lineage>
        <taxon>Bacteria</taxon>
        <taxon>Pseudomonadati</taxon>
        <taxon>Pseudomonadota</taxon>
        <taxon>Alphaproteobacteria</taxon>
        <taxon>Hyphomicrobiales</taxon>
        <taxon>Nitrobacteraceae</taxon>
        <taxon>Bradyrhizobium</taxon>
    </lineage>
</organism>
<evidence type="ECO:0000259" key="6">
    <source>
        <dbReference type="SMART" id="SM00852"/>
    </source>
</evidence>
<dbReference type="InterPro" id="IPR036425">
    <property type="entry name" value="MoaB/Mog-like_dom_sf"/>
</dbReference>
<reference evidence="7" key="1">
    <citation type="submission" date="2020-05" db="EMBL/GenBank/DDBJ databases">
        <title>Nod-independent and nitrogen-fixing Bradyrhizobium aeschynomene sp. nov. isolated from nodules of Aeschynomene indica.</title>
        <authorList>
            <person name="Zhang Z."/>
        </authorList>
    </citation>
    <scope>NUCLEOTIDE SEQUENCE</scope>
    <source>
        <strain evidence="7">83012</strain>
    </source>
</reference>
<dbReference type="NCBIfam" id="TIGR02667">
    <property type="entry name" value="moaB_proteo"/>
    <property type="match status" value="1"/>
</dbReference>
<evidence type="ECO:0000256" key="2">
    <source>
        <dbReference type="ARBA" id="ARBA00006112"/>
    </source>
</evidence>
<evidence type="ECO:0000313" key="8">
    <source>
        <dbReference type="Proteomes" id="UP000886476"/>
    </source>
</evidence>
<gene>
    <name evidence="7" type="primary">moaB</name>
    <name evidence="7" type="ORF">HL667_12055</name>
</gene>
<dbReference type="Proteomes" id="UP000886476">
    <property type="component" value="Unassembled WGS sequence"/>
</dbReference>
<dbReference type="NCBIfam" id="TIGR00177">
    <property type="entry name" value="molyb_syn"/>
    <property type="match status" value="1"/>
</dbReference>
<dbReference type="InterPro" id="IPR008284">
    <property type="entry name" value="MoCF_biosynth_CS"/>
</dbReference>
<comment type="function">
    <text evidence="5">May be involved in the biosynthesis of molybdopterin.</text>
</comment>
<dbReference type="InterPro" id="IPR013484">
    <property type="entry name" value="MoaB_proteobac"/>
</dbReference>
<evidence type="ECO:0000313" key="7">
    <source>
        <dbReference type="EMBL" id="NPU65728.1"/>
    </source>
</evidence>
<protein>
    <recommendedName>
        <fullName evidence="3 5">Molybdenum cofactor biosynthesis protein B</fullName>
    </recommendedName>
</protein>
<dbReference type="SMART" id="SM00852">
    <property type="entry name" value="MoCF_biosynth"/>
    <property type="match status" value="1"/>
</dbReference>
<dbReference type="Gene3D" id="3.40.980.10">
    <property type="entry name" value="MoaB/Mog-like domain"/>
    <property type="match status" value="1"/>
</dbReference>
<sequence>MAIDETKSFIPLNIAVLTVSDTRSLADDKSGNTLSDRLTAAGHKLAARDIVTDDVEKIRAVVKAWIADPGVDVVITTGGTGFTGRDVTPEAIEPLFEKRMDGFSIAFHLLSHAKIGTSTIQSRATAGVAGATYIFCLPGSPGACRDGWDGILAAQLDYRTRPCNFVEIMPRLDEHLRRPKAQGATA</sequence>
<evidence type="ECO:0000256" key="3">
    <source>
        <dbReference type="ARBA" id="ARBA00015262"/>
    </source>
</evidence>
<dbReference type="InterPro" id="IPR012245">
    <property type="entry name" value="MoaB"/>
</dbReference>
<proteinExistence type="inferred from homology"/>
<dbReference type="InterPro" id="IPR001453">
    <property type="entry name" value="MoaB/Mog_dom"/>
</dbReference>
<feature type="domain" description="MoaB/Mog" evidence="6">
    <location>
        <begin position="15"/>
        <end position="159"/>
    </location>
</feature>
<dbReference type="RefSeq" id="WP_172110815.1">
    <property type="nucleotide sequence ID" value="NZ_JABFDN010000003.1"/>
</dbReference>
<dbReference type="Pfam" id="PF00994">
    <property type="entry name" value="MoCF_biosynth"/>
    <property type="match status" value="1"/>
</dbReference>
<dbReference type="SUPFAM" id="SSF53218">
    <property type="entry name" value="Molybdenum cofactor biosynthesis proteins"/>
    <property type="match status" value="1"/>
</dbReference>
<dbReference type="PIRSF" id="PIRSF006443">
    <property type="entry name" value="MoaB"/>
    <property type="match status" value="1"/>
</dbReference>
<name>A0ABX2CD37_9BRAD</name>
<keyword evidence="4 5" id="KW-0501">Molybdenum cofactor biosynthesis</keyword>
<dbReference type="PANTHER" id="PTHR43232:SF2">
    <property type="entry name" value="MOLYBDENUM COFACTOR BIOSYNTHESIS PROTEIN B"/>
    <property type="match status" value="1"/>
</dbReference>